<dbReference type="InterPro" id="IPR052739">
    <property type="entry name" value="FAAH2"/>
</dbReference>
<dbReference type="InterPro" id="IPR036928">
    <property type="entry name" value="AS_sf"/>
</dbReference>
<name>A0A0F9A9M1_9ZZZZ</name>
<evidence type="ECO:0000259" key="1">
    <source>
        <dbReference type="Pfam" id="PF01425"/>
    </source>
</evidence>
<dbReference type="AlphaFoldDB" id="A0A0F9A9M1"/>
<feature type="domain" description="Amidase" evidence="1">
    <location>
        <begin position="1"/>
        <end position="273"/>
    </location>
</feature>
<dbReference type="EMBL" id="LAZR01043795">
    <property type="protein sequence ID" value="KKL06224.1"/>
    <property type="molecule type" value="Genomic_DNA"/>
</dbReference>
<proteinExistence type="predicted"/>
<dbReference type="GO" id="GO:0012505">
    <property type="term" value="C:endomembrane system"/>
    <property type="evidence" value="ECO:0007669"/>
    <property type="project" value="TreeGrafter"/>
</dbReference>
<dbReference type="SUPFAM" id="SSF75304">
    <property type="entry name" value="Amidase signature (AS) enzymes"/>
    <property type="match status" value="1"/>
</dbReference>
<dbReference type="PANTHER" id="PTHR43372">
    <property type="entry name" value="FATTY-ACID AMIDE HYDROLASE"/>
    <property type="match status" value="1"/>
</dbReference>
<dbReference type="PANTHER" id="PTHR43372:SF4">
    <property type="entry name" value="FATTY-ACID AMIDE HYDROLASE 2"/>
    <property type="match status" value="1"/>
</dbReference>
<organism evidence="2">
    <name type="scientific">marine sediment metagenome</name>
    <dbReference type="NCBI Taxonomy" id="412755"/>
    <lineage>
        <taxon>unclassified sequences</taxon>
        <taxon>metagenomes</taxon>
        <taxon>ecological metagenomes</taxon>
    </lineage>
</organism>
<sequence>VYGHKPSLNVVSKRGHIPPLPNILIPPGDLSVIGPLARSAVDLKLALNIIGGPDPDDAIAYNWTLPPARGTRLSDYRVGFVMDDPLCPVNSNVKDVLFQAVKALRTSGLDLEEGWPPGVNPSDQYNTYLFLLYSTYSYQLPDENFEEFREQAARQDGSYDAKIAQAWTAPHKYFQSASRARVTARAVWQEYFITHDVFLLPTVFIPAFPHDHNEPFGERRLITPTGPRPYSDLSFWISFATLTGLPATTAPIGLTDDGLPVGIQIVGPYLEDATPIDFSGKLADIIGGFEPPDIYKI</sequence>
<accession>A0A0F9A9M1</accession>
<dbReference type="Pfam" id="PF01425">
    <property type="entry name" value="Amidase"/>
    <property type="match status" value="1"/>
</dbReference>
<gene>
    <name evidence="2" type="ORF">LCGC14_2598180</name>
</gene>
<feature type="non-terminal residue" evidence="2">
    <location>
        <position position="1"/>
    </location>
</feature>
<comment type="caution">
    <text evidence="2">The sequence shown here is derived from an EMBL/GenBank/DDBJ whole genome shotgun (WGS) entry which is preliminary data.</text>
</comment>
<dbReference type="InterPro" id="IPR023631">
    <property type="entry name" value="Amidase_dom"/>
</dbReference>
<dbReference type="Gene3D" id="3.90.1300.10">
    <property type="entry name" value="Amidase signature (AS) domain"/>
    <property type="match status" value="1"/>
</dbReference>
<reference evidence="2" key="1">
    <citation type="journal article" date="2015" name="Nature">
        <title>Complex archaea that bridge the gap between prokaryotes and eukaryotes.</title>
        <authorList>
            <person name="Spang A."/>
            <person name="Saw J.H."/>
            <person name="Jorgensen S.L."/>
            <person name="Zaremba-Niedzwiedzka K."/>
            <person name="Martijn J."/>
            <person name="Lind A.E."/>
            <person name="van Eijk R."/>
            <person name="Schleper C."/>
            <person name="Guy L."/>
            <person name="Ettema T.J."/>
        </authorList>
    </citation>
    <scope>NUCLEOTIDE SEQUENCE</scope>
</reference>
<evidence type="ECO:0000313" key="2">
    <source>
        <dbReference type="EMBL" id="KKL06224.1"/>
    </source>
</evidence>
<protein>
    <recommendedName>
        <fullName evidence="1">Amidase domain-containing protein</fullName>
    </recommendedName>
</protein>